<comment type="caution">
    <text evidence="8">The sequence shown here is derived from an EMBL/GenBank/DDBJ whole genome shotgun (WGS) entry which is preliminary data.</text>
</comment>
<protein>
    <recommendedName>
        <fullName evidence="6">Peptidyl-prolyl cis-trans isomerase</fullName>
        <shortName evidence="6">PPIase</shortName>
        <ecNumber evidence="6">5.2.1.8</ecNumber>
    </recommendedName>
</protein>
<organism evidence="8 9">
    <name type="scientific">Cohnella boryungensis</name>
    <dbReference type="NCBI Taxonomy" id="768479"/>
    <lineage>
        <taxon>Bacteria</taxon>
        <taxon>Bacillati</taxon>
        <taxon>Bacillota</taxon>
        <taxon>Bacilli</taxon>
        <taxon>Bacillales</taxon>
        <taxon>Paenibacillaceae</taxon>
        <taxon>Cohnella</taxon>
    </lineage>
</organism>
<dbReference type="InterPro" id="IPR002130">
    <property type="entry name" value="Cyclophilin-type_PPIase_dom"/>
</dbReference>
<dbReference type="InterPro" id="IPR029000">
    <property type="entry name" value="Cyclophilin-like_dom_sf"/>
</dbReference>
<dbReference type="SUPFAM" id="SSF50891">
    <property type="entry name" value="Cyclophilin-like"/>
    <property type="match status" value="1"/>
</dbReference>
<dbReference type="GO" id="GO:0003755">
    <property type="term" value="F:peptidyl-prolyl cis-trans isomerase activity"/>
    <property type="evidence" value="ECO:0007669"/>
    <property type="project" value="UniProtKB-EC"/>
</dbReference>
<keyword evidence="9" id="KW-1185">Reference proteome</keyword>
<gene>
    <name evidence="8" type="ORF">ACFO1S_06950</name>
</gene>
<evidence type="ECO:0000313" key="8">
    <source>
        <dbReference type="EMBL" id="MFC4303186.1"/>
    </source>
</evidence>
<comment type="function">
    <text evidence="2 6">PPIases accelerate the folding of proteins. It catalyzes the cis-trans isomerization of proline imidic peptide bonds in oligopeptides.</text>
</comment>
<name>A0ABV8S750_9BACL</name>
<reference evidence="9" key="1">
    <citation type="journal article" date="2019" name="Int. J. Syst. Evol. Microbiol.">
        <title>The Global Catalogue of Microorganisms (GCM) 10K type strain sequencing project: providing services to taxonomists for standard genome sequencing and annotation.</title>
        <authorList>
            <consortium name="The Broad Institute Genomics Platform"/>
            <consortium name="The Broad Institute Genome Sequencing Center for Infectious Disease"/>
            <person name="Wu L."/>
            <person name="Ma J."/>
        </authorList>
    </citation>
    <scope>NUCLEOTIDE SEQUENCE [LARGE SCALE GENOMIC DNA]</scope>
    <source>
        <strain evidence="9">CGMCC 4.1641</strain>
    </source>
</reference>
<dbReference type="InterPro" id="IPR024936">
    <property type="entry name" value="Cyclophilin-type_PPIase"/>
</dbReference>
<dbReference type="CDD" id="cd00317">
    <property type="entry name" value="cyclophilin"/>
    <property type="match status" value="1"/>
</dbReference>
<dbReference type="Gene3D" id="2.40.100.10">
    <property type="entry name" value="Cyclophilin-like"/>
    <property type="match status" value="1"/>
</dbReference>
<evidence type="ECO:0000256" key="2">
    <source>
        <dbReference type="ARBA" id="ARBA00002388"/>
    </source>
</evidence>
<dbReference type="PANTHER" id="PTHR45625">
    <property type="entry name" value="PEPTIDYL-PROLYL CIS-TRANS ISOMERASE-RELATED"/>
    <property type="match status" value="1"/>
</dbReference>
<dbReference type="PRINTS" id="PR00153">
    <property type="entry name" value="CSAPPISMRASE"/>
</dbReference>
<dbReference type="PROSITE" id="PS50072">
    <property type="entry name" value="CSA_PPIASE_2"/>
    <property type="match status" value="1"/>
</dbReference>
<dbReference type="EC" id="5.2.1.8" evidence="6"/>
<proteinExistence type="inferred from homology"/>
<dbReference type="InterPro" id="IPR044666">
    <property type="entry name" value="Cyclophilin_A-like"/>
</dbReference>
<evidence type="ECO:0000256" key="5">
    <source>
        <dbReference type="ARBA" id="ARBA00023235"/>
    </source>
</evidence>
<evidence type="ECO:0000256" key="4">
    <source>
        <dbReference type="ARBA" id="ARBA00023110"/>
    </source>
</evidence>
<dbReference type="Proteomes" id="UP001595755">
    <property type="component" value="Unassembled WGS sequence"/>
</dbReference>
<evidence type="ECO:0000313" key="9">
    <source>
        <dbReference type="Proteomes" id="UP001595755"/>
    </source>
</evidence>
<comment type="catalytic activity">
    <reaction evidence="1 6">
        <text>[protein]-peptidylproline (omega=180) = [protein]-peptidylproline (omega=0)</text>
        <dbReference type="Rhea" id="RHEA:16237"/>
        <dbReference type="Rhea" id="RHEA-COMP:10747"/>
        <dbReference type="Rhea" id="RHEA-COMP:10748"/>
        <dbReference type="ChEBI" id="CHEBI:83833"/>
        <dbReference type="ChEBI" id="CHEBI:83834"/>
        <dbReference type="EC" id="5.2.1.8"/>
    </reaction>
</comment>
<keyword evidence="5 6" id="KW-0413">Isomerase</keyword>
<evidence type="ECO:0000256" key="3">
    <source>
        <dbReference type="ARBA" id="ARBA00007365"/>
    </source>
</evidence>
<dbReference type="Pfam" id="PF00160">
    <property type="entry name" value="Pro_isomerase"/>
    <property type="match status" value="1"/>
</dbReference>
<evidence type="ECO:0000256" key="1">
    <source>
        <dbReference type="ARBA" id="ARBA00000971"/>
    </source>
</evidence>
<comment type="similarity">
    <text evidence="3 6">Belongs to the cyclophilin-type PPIase family.</text>
</comment>
<dbReference type="PIRSF" id="PIRSF001467">
    <property type="entry name" value="Peptidylpro_ismrse"/>
    <property type="match status" value="1"/>
</dbReference>
<dbReference type="RefSeq" id="WP_204605187.1">
    <property type="nucleotide sequence ID" value="NZ_JBHSED010000010.1"/>
</dbReference>
<sequence>MKMGSITLENGKRIVIAFFDQEAPGTVANFEKLANRGFYDGLAFQRVVRGFVVQGGCPDGNGRGGTDKIPCETAGNPHKHVRGAVSMAHFGPNSGSCQFFICYDRFDYLDGWHTVFGEVVSGMEHVDALKRGDKMKEVKVWDQPLGQDKK</sequence>
<evidence type="ECO:0000259" key="7">
    <source>
        <dbReference type="PROSITE" id="PS50072"/>
    </source>
</evidence>
<keyword evidence="4 6" id="KW-0697">Rotamase</keyword>
<dbReference type="PANTHER" id="PTHR45625:SF4">
    <property type="entry name" value="PEPTIDYLPROLYL ISOMERASE DOMAIN AND WD REPEAT-CONTAINING PROTEIN 1"/>
    <property type="match status" value="1"/>
</dbReference>
<evidence type="ECO:0000256" key="6">
    <source>
        <dbReference type="RuleBase" id="RU363019"/>
    </source>
</evidence>
<feature type="domain" description="PPIase cyclophilin-type" evidence="7">
    <location>
        <begin position="13"/>
        <end position="144"/>
    </location>
</feature>
<dbReference type="EMBL" id="JBHSED010000010">
    <property type="protein sequence ID" value="MFC4303186.1"/>
    <property type="molecule type" value="Genomic_DNA"/>
</dbReference>
<accession>A0ABV8S750</accession>